<proteinExistence type="predicted"/>
<dbReference type="AlphaFoldDB" id="A0AAD8W7J4"/>
<evidence type="ECO:0000313" key="2">
    <source>
        <dbReference type="EMBL" id="KAK1646546.1"/>
    </source>
</evidence>
<dbReference type="SUPFAM" id="SSF81383">
    <property type="entry name" value="F-box domain"/>
    <property type="match status" value="1"/>
</dbReference>
<evidence type="ECO:0000313" key="3">
    <source>
        <dbReference type="Proteomes" id="UP001231189"/>
    </source>
</evidence>
<protein>
    <recommendedName>
        <fullName evidence="1">F-box domain-containing protein</fullName>
    </recommendedName>
</protein>
<dbReference type="EMBL" id="JAUUTY010000004">
    <property type="protein sequence ID" value="KAK1646546.1"/>
    <property type="molecule type" value="Genomic_DNA"/>
</dbReference>
<sequence>MPKRCKHAEEATDGSGEDRISALPDAILHVVLSSLPSDETVRTCVLSRRWRHLWKSTPALRVTRGGGWRFMEWRAWTVNNFVNQLLLLRDRVPLDECEISISQEFLNGDEDELFRFVDTWIRHAVSLCKARVLKVRIRTESYLLRLVNLPFSSQFLTRLELADVMLWSRSPDFSNCPALEDLRMRSCRIYPCRIISQSLRCLSITRCKFRSKARTCVSTPCLVFFKLKDIDGRTPLLESMPSLVTAFVRLDYSCSDTCRHKAYGDCGDDRCFGQSDGSAGRNRSVLLQGLSGATNLQLTCDPEVFIFRKDSKMCPTFTMLKTLVLNDWCVAADLGVLVHLLQHTPVLENLTLQLQPREESVVETDERYNLAEQLLLLKHLKVVEIKCYKEDEVVHKIVSILSTFGVLPEQIDIEQNFFRAPEILSSQIKVQAVMDDGSTTSYHLECCCWNLQPWVCCVLRFWILCISPVVSESV</sequence>
<dbReference type="PANTHER" id="PTHR34223:SF51">
    <property type="entry name" value="OS06G0556300 PROTEIN"/>
    <property type="match status" value="1"/>
</dbReference>
<evidence type="ECO:0000259" key="1">
    <source>
        <dbReference type="PROSITE" id="PS50181"/>
    </source>
</evidence>
<keyword evidence="3" id="KW-1185">Reference proteome</keyword>
<dbReference type="InterPro" id="IPR036047">
    <property type="entry name" value="F-box-like_dom_sf"/>
</dbReference>
<feature type="domain" description="F-box" evidence="1">
    <location>
        <begin position="17"/>
        <end position="63"/>
    </location>
</feature>
<dbReference type="InterPro" id="IPR053197">
    <property type="entry name" value="F-box_SCFL_complex_component"/>
</dbReference>
<dbReference type="CDD" id="cd22160">
    <property type="entry name" value="F-box_AtFBL13-like"/>
    <property type="match status" value="1"/>
</dbReference>
<dbReference type="InterPro" id="IPR053781">
    <property type="entry name" value="F-box_AtFBL13-like"/>
</dbReference>
<dbReference type="Gene3D" id="1.20.1280.50">
    <property type="match status" value="1"/>
</dbReference>
<dbReference type="PROSITE" id="PS50181">
    <property type="entry name" value="FBOX"/>
    <property type="match status" value="1"/>
</dbReference>
<organism evidence="2 3">
    <name type="scientific">Lolium multiflorum</name>
    <name type="common">Italian ryegrass</name>
    <name type="synonym">Lolium perenne subsp. multiflorum</name>
    <dbReference type="NCBI Taxonomy" id="4521"/>
    <lineage>
        <taxon>Eukaryota</taxon>
        <taxon>Viridiplantae</taxon>
        <taxon>Streptophyta</taxon>
        <taxon>Embryophyta</taxon>
        <taxon>Tracheophyta</taxon>
        <taxon>Spermatophyta</taxon>
        <taxon>Magnoliopsida</taxon>
        <taxon>Liliopsida</taxon>
        <taxon>Poales</taxon>
        <taxon>Poaceae</taxon>
        <taxon>BOP clade</taxon>
        <taxon>Pooideae</taxon>
        <taxon>Poodae</taxon>
        <taxon>Poeae</taxon>
        <taxon>Poeae Chloroplast Group 2 (Poeae type)</taxon>
        <taxon>Loliodinae</taxon>
        <taxon>Loliinae</taxon>
        <taxon>Lolium</taxon>
    </lineage>
</organism>
<name>A0AAD8W7J4_LOLMU</name>
<comment type="caution">
    <text evidence="2">The sequence shown here is derived from an EMBL/GenBank/DDBJ whole genome shotgun (WGS) entry which is preliminary data.</text>
</comment>
<gene>
    <name evidence="2" type="ORF">QYE76_064351</name>
</gene>
<dbReference type="SUPFAM" id="SSF52047">
    <property type="entry name" value="RNI-like"/>
    <property type="match status" value="1"/>
</dbReference>
<reference evidence="2" key="1">
    <citation type="submission" date="2023-07" db="EMBL/GenBank/DDBJ databases">
        <title>A chromosome-level genome assembly of Lolium multiflorum.</title>
        <authorList>
            <person name="Chen Y."/>
            <person name="Copetti D."/>
            <person name="Kolliker R."/>
            <person name="Studer B."/>
        </authorList>
    </citation>
    <scope>NUCLEOTIDE SEQUENCE</scope>
    <source>
        <strain evidence="2">02402/16</strain>
        <tissue evidence="2">Leaf</tissue>
    </source>
</reference>
<dbReference type="InterPro" id="IPR001810">
    <property type="entry name" value="F-box_dom"/>
</dbReference>
<dbReference type="Pfam" id="PF00646">
    <property type="entry name" value="F-box"/>
    <property type="match status" value="1"/>
</dbReference>
<dbReference type="PANTHER" id="PTHR34223">
    <property type="entry name" value="OS11G0201299 PROTEIN"/>
    <property type="match status" value="1"/>
</dbReference>
<dbReference type="Proteomes" id="UP001231189">
    <property type="component" value="Unassembled WGS sequence"/>
</dbReference>
<accession>A0AAD8W7J4</accession>